<protein>
    <submittedName>
        <fullName evidence="1">Uncharacterized protein</fullName>
    </submittedName>
</protein>
<dbReference type="Proteomes" id="UP000315003">
    <property type="component" value="Chromosome"/>
</dbReference>
<accession>A0A517T291</accession>
<gene>
    <name evidence="1" type="ORF">SV7mr_50360</name>
</gene>
<sequence length="43" mass="4916">MIQEYDEGFMKQPLSRAREPFCPRIIQLAGEIPSGIRTPDARP</sequence>
<organism evidence="1 2">
    <name type="scientific">Stieleria bergensis</name>
    <dbReference type="NCBI Taxonomy" id="2528025"/>
    <lineage>
        <taxon>Bacteria</taxon>
        <taxon>Pseudomonadati</taxon>
        <taxon>Planctomycetota</taxon>
        <taxon>Planctomycetia</taxon>
        <taxon>Pirellulales</taxon>
        <taxon>Pirellulaceae</taxon>
        <taxon>Stieleria</taxon>
    </lineage>
</organism>
<keyword evidence="2" id="KW-1185">Reference proteome</keyword>
<proteinExistence type="predicted"/>
<dbReference type="EMBL" id="CP036272">
    <property type="protein sequence ID" value="QDT62488.1"/>
    <property type="molecule type" value="Genomic_DNA"/>
</dbReference>
<evidence type="ECO:0000313" key="1">
    <source>
        <dbReference type="EMBL" id="QDT62488.1"/>
    </source>
</evidence>
<reference evidence="1 2" key="1">
    <citation type="submission" date="2019-02" db="EMBL/GenBank/DDBJ databases">
        <title>Deep-cultivation of Planctomycetes and their phenomic and genomic characterization uncovers novel biology.</title>
        <authorList>
            <person name="Wiegand S."/>
            <person name="Jogler M."/>
            <person name="Boedeker C."/>
            <person name="Pinto D."/>
            <person name="Vollmers J."/>
            <person name="Rivas-Marin E."/>
            <person name="Kohn T."/>
            <person name="Peeters S.H."/>
            <person name="Heuer A."/>
            <person name="Rast P."/>
            <person name="Oberbeckmann S."/>
            <person name="Bunk B."/>
            <person name="Jeske O."/>
            <person name="Meyerdierks A."/>
            <person name="Storesund J.E."/>
            <person name="Kallscheuer N."/>
            <person name="Luecker S."/>
            <person name="Lage O.M."/>
            <person name="Pohl T."/>
            <person name="Merkel B.J."/>
            <person name="Hornburger P."/>
            <person name="Mueller R.-W."/>
            <person name="Bruemmer F."/>
            <person name="Labrenz M."/>
            <person name="Spormann A.M."/>
            <person name="Op den Camp H."/>
            <person name="Overmann J."/>
            <person name="Amann R."/>
            <person name="Jetten M.S.M."/>
            <person name="Mascher T."/>
            <person name="Medema M.H."/>
            <person name="Devos D.P."/>
            <person name="Kaster A.-K."/>
            <person name="Ovreas L."/>
            <person name="Rohde M."/>
            <person name="Galperin M.Y."/>
            <person name="Jogler C."/>
        </authorList>
    </citation>
    <scope>NUCLEOTIDE SEQUENCE [LARGE SCALE GENOMIC DNA]</scope>
    <source>
        <strain evidence="1 2">SV_7m_r</strain>
    </source>
</reference>
<evidence type="ECO:0000313" key="2">
    <source>
        <dbReference type="Proteomes" id="UP000315003"/>
    </source>
</evidence>
<dbReference type="AlphaFoldDB" id="A0A517T291"/>
<name>A0A517T291_9BACT</name>